<dbReference type="EMBL" id="MH932584">
    <property type="protein sequence ID" value="QDQ69268.1"/>
    <property type="molecule type" value="Genomic_DNA"/>
</dbReference>
<dbReference type="InterPro" id="IPR036390">
    <property type="entry name" value="WH_DNA-bd_sf"/>
</dbReference>
<dbReference type="GO" id="GO:0000976">
    <property type="term" value="F:transcription cis-regulatory region binding"/>
    <property type="evidence" value="ECO:0007669"/>
    <property type="project" value="InterPro"/>
</dbReference>
<dbReference type="SUPFAM" id="SSF46785">
    <property type="entry name" value="Winged helix' DNA-binding domain"/>
    <property type="match status" value="1"/>
</dbReference>
<dbReference type="PROSITE" id="PS51507">
    <property type="entry name" value="IRF_2"/>
    <property type="match status" value="1"/>
</dbReference>
<evidence type="ECO:0000313" key="4">
    <source>
        <dbReference type="Proteomes" id="UP001147731"/>
    </source>
</evidence>
<feature type="region of interest" description="Disordered" evidence="1">
    <location>
        <begin position="252"/>
        <end position="279"/>
    </location>
</feature>
<dbReference type="GeneID" id="80540400"/>
<dbReference type="RefSeq" id="YP_010801688.1">
    <property type="nucleotide sequence ID" value="NC_076967.1"/>
</dbReference>
<dbReference type="Proteomes" id="UP001147731">
    <property type="component" value="Segment"/>
</dbReference>
<accession>A0A5B8G919</accession>
<organism evidence="3 4">
    <name type="scientific">Colobine gammaherpesvirus 1</name>
    <dbReference type="NCBI Taxonomy" id="2597325"/>
    <lineage>
        <taxon>Viruses</taxon>
        <taxon>Duplodnaviria</taxon>
        <taxon>Heunggongvirae</taxon>
        <taxon>Peploviricota</taxon>
        <taxon>Herviviricetes</taxon>
        <taxon>Herpesvirales</taxon>
        <taxon>Orthoherpesviridae</taxon>
        <taxon>Gammaherpesvirinae</taxon>
        <taxon>Rhadinovirus</taxon>
        <taxon>Rhadinovirus colobinegamma1</taxon>
    </lineage>
</organism>
<dbReference type="InterPro" id="IPR036388">
    <property type="entry name" value="WH-like_DNA-bd_sf"/>
</dbReference>
<name>A0A5B8G919_9GAMA</name>
<proteinExistence type="predicted"/>
<evidence type="ECO:0000313" key="3">
    <source>
        <dbReference type="EMBL" id="QDQ69268.1"/>
    </source>
</evidence>
<dbReference type="InterPro" id="IPR001346">
    <property type="entry name" value="Interferon_reg_fact_DNA-bd_dom"/>
</dbReference>
<gene>
    <name evidence="3" type="primary">K11</name>
</gene>
<dbReference type="KEGG" id="vg:80540400"/>
<dbReference type="Gene3D" id="1.10.10.10">
    <property type="entry name" value="Winged helix-like DNA-binding domain superfamily/Winged helix DNA-binding domain"/>
    <property type="match status" value="1"/>
</dbReference>
<dbReference type="Gene3D" id="2.60.200.10">
    <property type="match status" value="1"/>
</dbReference>
<reference evidence="3" key="1">
    <citation type="journal article" date="2019" name="Emerg. Infect. Dis.">
        <title>Novel Virus Related to Kaposi's Sarcoma-Associated Herpesvirus from Colobus Monkey.</title>
        <authorList>
            <person name="Dhingra A."/>
            <person name="Ganzenmueller T."/>
            <person name="Hage E."/>
            <person name="Suarez N.M."/>
            <person name="Matz-Rensing K."/>
            <person name="Widmer D."/>
            <person name="Pohlmann S."/>
            <person name="Davison A.J."/>
            <person name="Schulz T.F."/>
            <person name="Kaul A."/>
        </authorList>
    </citation>
    <scope>NUCLEOTIDE SEQUENCE</scope>
    <source>
        <strain evidence="3">Hannover</strain>
    </source>
</reference>
<evidence type="ECO:0000259" key="2">
    <source>
        <dbReference type="PROSITE" id="PS51507"/>
    </source>
</evidence>
<feature type="domain" description="IRF tryptophan pentad repeat" evidence="2">
    <location>
        <begin position="7"/>
        <end position="103"/>
    </location>
</feature>
<sequence>MSRFSGYNWFTGWLVRTLESGAYLGAFWVSRSQTIFAVPGRNRRRDMPFNYDAFYEAFVKERRRRGLPELQPIETGLGCFSKLLRMTRRAKPFSPFNCWSPEGIKLNLWVMLPGAVRSCHGCRSAIAQEVGLKNTLRALLGVYPAIEGDVVDLLNVTPRECEDNVRYQISQEASDGLHLSSDEEEDESELLTLEEVLAKLDPRRPGPATATLWGDEETADSPCWRKHFEYGCTGTACSNFCNGNTVSMQAGTASENDGSVHETDESSGENGTGIQNLDPASVSPILDLDSLLDLDVDIENPQDQCQEDEISIFQILKDLLGVATDQSDSYVNPSVDPHAVEDFLDAIPNIVSSADTTVTMATEKPTFSWYGQSMTPRHGIGYSSKTANYLKTKKHIPTTGTRLEPLVVEVLYHGKLVQTFFDTTGAVAIGAPAKEAPADHLCQTVAPYKVVLPSTIACRMEKDQNLQQALEIMNQGVLAVGTDAGVFLKGLLPSAAYFIGNASMRKMGLFRRLSTRREIQQAFDMERYVQGGQSTAPYAAIYIAKKFRDNKPMVSCPIILRIYLCCVYHGLNLATSR</sequence>
<keyword evidence="4" id="KW-1185">Reference proteome</keyword>
<dbReference type="InterPro" id="IPR017855">
    <property type="entry name" value="SMAD-like_dom_sf"/>
</dbReference>
<protein>
    <submittedName>
        <fullName evidence="3">Interferon regulatory factor 2</fullName>
    </submittedName>
</protein>
<evidence type="ECO:0000256" key="1">
    <source>
        <dbReference type="SAM" id="MobiDB-lite"/>
    </source>
</evidence>